<dbReference type="EMBL" id="KN831965">
    <property type="protein sequence ID" value="KIO05798.1"/>
    <property type="molecule type" value="Genomic_DNA"/>
</dbReference>
<dbReference type="AlphaFoldDB" id="A0A0C3J9U2"/>
<proteinExistence type="predicted"/>
<evidence type="ECO:0000313" key="2">
    <source>
        <dbReference type="EMBL" id="KIO05798.1"/>
    </source>
</evidence>
<gene>
    <name evidence="2" type="ORF">M404DRAFT_999522</name>
</gene>
<name>A0A0C3J9U2_PISTI</name>
<keyword evidence="3" id="KW-1185">Reference proteome</keyword>
<protein>
    <submittedName>
        <fullName evidence="2">Uncharacterized protein</fullName>
    </submittedName>
</protein>
<dbReference type="Proteomes" id="UP000054217">
    <property type="component" value="Unassembled WGS sequence"/>
</dbReference>
<dbReference type="HOGENOM" id="CLU_2513551_0_0_1"/>
<organism evidence="2 3">
    <name type="scientific">Pisolithus tinctorius Marx 270</name>
    <dbReference type="NCBI Taxonomy" id="870435"/>
    <lineage>
        <taxon>Eukaryota</taxon>
        <taxon>Fungi</taxon>
        <taxon>Dikarya</taxon>
        <taxon>Basidiomycota</taxon>
        <taxon>Agaricomycotina</taxon>
        <taxon>Agaricomycetes</taxon>
        <taxon>Agaricomycetidae</taxon>
        <taxon>Boletales</taxon>
        <taxon>Sclerodermatineae</taxon>
        <taxon>Pisolithaceae</taxon>
        <taxon>Pisolithus</taxon>
    </lineage>
</organism>
<evidence type="ECO:0000256" key="1">
    <source>
        <dbReference type="SAM" id="MobiDB-lite"/>
    </source>
</evidence>
<feature type="region of interest" description="Disordered" evidence="1">
    <location>
        <begin position="17"/>
        <end position="42"/>
    </location>
</feature>
<reference evidence="2 3" key="1">
    <citation type="submission" date="2014-04" db="EMBL/GenBank/DDBJ databases">
        <authorList>
            <consortium name="DOE Joint Genome Institute"/>
            <person name="Kuo A."/>
            <person name="Kohler A."/>
            <person name="Costa M.D."/>
            <person name="Nagy L.G."/>
            <person name="Floudas D."/>
            <person name="Copeland A."/>
            <person name="Barry K.W."/>
            <person name="Cichocki N."/>
            <person name="Veneault-Fourrey C."/>
            <person name="LaButti K."/>
            <person name="Lindquist E.A."/>
            <person name="Lipzen A."/>
            <person name="Lundell T."/>
            <person name="Morin E."/>
            <person name="Murat C."/>
            <person name="Sun H."/>
            <person name="Tunlid A."/>
            <person name="Henrissat B."/>
            <person name="Grigoriev I.V."/>
            <person name="Hibbett D.S."/>
            <person name="Martin F."/>
            <person name="Nordberg H.P."/>
            <person name="Cantor M.N."/>
            <person name="Hua S.X."/>
        </authorList>
    </citation>
    <scope>NUCLEOTIDE SEQUENCE [LARGE SCALE GENOMIC DNA]</scope>
    <source>
        <strain evidence="2 3">Marx 270</strain>
    </source>
</reference>
<dbReference type="InParanoid" id="A0A0C3J9U2"/>
<accession>A0A0C3J9U2</accession>
<evidence type="ECO:0000313" key="3">
    <source>
        <dbReference type="Proteomes" id="UP000054217"/>
    </source>
</evidence>
<reference evidence="3" key="2">
    <citation type="submission" date="2015-01" db="EMBL/GenBank/DDBJ databases">
        <title>Evolutionary Origins and Diversification of the Mycorrhizal Mutualists.</title>
        <authorList>
            <consortium name="DOE Joint Genome Institute"/>
            <consortium name="Mycorrhizal Genomics Consortium"/>
            <person name="Kohler A."/>
            <person name="Kuo A."/>
            <person name="Nagy L.G."/>
            <person name="Floudas D."/>
            <person name="Copeland A."/>
            <person name="Barry K.W."/>
            <person name="Cichocki N."/>
            <person name="Veneault-Fourrey C."/>
            <person name="LaButti K."/>
            <person name="Lindquist E.A."/>
            <person name="Lipzen A."/>
            <person name="Lundell T."/>
            <person name="Morin E."/>
            <person name="Murat C."/>
            <person name="Riley R."/>
            <person name="Ohm R."/>
            <person name="Sun H."/>
            <person name="Tunlid A."/>
            <person name="Henrissat B."/>
            <person name="Grigoriev I.V."/>
            <person name="Hibbett D.S."/>
            <person name="Martin F."/>
        </authorList>
    </citation>
    <scope>NUCLEOTIDE SEQUENCE [LARGE SCALE GENOMIC DNA]</scope>
    <source>
        <strain evidence="3">Marx 270</strain>
    </source>
</reference>
<sequence>MELILVEPSECNLWGCRAPSQNSESSPWSDEPSDIQAKSPLGGWLDGTRQTAIETNCKSQHLPSIAARRRYAYDTEGVGDAIHST</sequence>